<organism evidence="1 2">
    <name type="scientific">Tenacibaculum platacis</name>
    <dbReference type="NCBI Taxonomy" id="3137852"/>
    <lineage>
        <taxon>Bacteria</taxon>
        <taxon>Pseudomonadati</taxon>
        <taxon>Bacteroidota</taxon>
        <taxon>Flavobacteriia</taxon>
        <taxon>Flavobacteriales</taxon>
        <taxon>Flavobacteriaceae</taxon>
        <taxon>Tenacibaculum</taxon>
    </lineage>
</organism>
<dbReference type="RefSeq" id="WP_348713218.1">
    <property type="nucleotide sequence ID" value="NZ_CAXIXY010000006.1"/>
</dbReference>
<sequence>MTEFEIIQNIKEELLKAEQKHPFWPDDILHQIAIVNEESGEATRAALQFQYEEGELGEVKNELIQTAAMCIRMLKNLENVSKIKTN</sequence>
<dbReference type="Proteomes" id="UP001497416">
    <property type="component" value="Unassembled WGS sequence"/>
</dbReference>
<evidence type="ECO:0000313" key="1">
    <source>
        <dbReference type="EMBL" id="CAL2091815.1"/>
    </source>
</evidence>
<accession>A0ABM9P4G1</accession>
<dbReference type="EMBL" id="CAXIXY010000006">
    <property type="protein sequence ID" value="CAL2091815.1"/>
    <property type="molecule type" value="Genomic_DNA"/>
</dbReference>
<evidence type="ECO:0000313" key="2">
    <source>
        <dbReference type="Proteomes" id="UP001497416"/>
    </source>
</evidence>
<evidence type="ECO:0008006" key="3">
    <source>
        <dbReference type="Google" id="ProtNLM"/>
    </source>
</evidence>
<protein>
    <recommendedName>
        <fullName evidence="3">Nucleotide pyrophosphohydrolase</fullName>
    </recommendedName>
</protein>
<keyword evidence="2" id="KW-1185">Reference proteome</keyword>
<reference evidence="1 2" key="1">
    <citation type="submission" date="2024-05" db="EMBL/GenBank/DDBJ databases">
        <authorList>
            <person name="Duchaud E."/>
        </authorList>
    </citation>
    <scope>NUCLEOTIDE SEQUENCE [LARGE SCALE GENOMIC DNA]</scope>
    <source>
        <strain evidence="1">Ena-SAMPLE-TAB-13-05-2024-13:56:06:370-140302</strain>
    </source>
</reference>
<comment type="caution">
    <text evidence="1">The sequence shown here is derived from an EMBL/GenBank/DDBJ whole genome shotgun (WGS) entry which is preliminary data.</text>
</comment>
<gene>
    <name evidence="1" type="ORF">T190607A01A_40290</name>
</gene>
<proteinExistence type="predicted"/>
<name>A0ABM9P4G1_9FLAO</name>